<proteinExistence type="predicted"/>
<feature type="region of interest" description="Disordered" evidence="1">
    <location>
        <begin position="68"/>
        <end position="106"/>
    </location>
</feature>
<protein>
    <submittedName>
        <fullName evidence="2">Uncharacterized protein</fullName>
    </submittedName>
</protein>
<evidence type="ECO:0000313" key="2">
    <source>
        <dbReference type="EMBL" id="KAF7378576.1"/>
    </source>
</evidence>
<organism evidence="2 3">
    <name type="scientific">Vespula vulgaris</name>
    <name type="common">Yellow jacket</name>
    <name type="synonym">Wasp</name>
    <dbReference type="NCBI Taxonomy" id="7454"/>
    <lineage>
        <taxon>Eukaryota</taxon>
        <taxon>Metazoa</taxon>
        <taxon>Ecdysozoa</taxon>
        <taxon>Arthropoda</taxon>
        <taxon>Hexapoda</taxon>
        <taxon>Insecta</taxon>
        <taxon>Pterygota</taxon>
        <taxon>Neoptera</taxon>
        <taxon>Endopterygota</taxon>
        <taxon>Hymenoptera</taxon>
        <taxon>Apocrita</taxon>
        <taxon>Aculeata</taxon>
        <taxon>Vespoidea</taxon>
        <taxon>Vespidae</taxon>
        <taxon>Vespinae</taxon>
        <taxon>Vespula</taxon>
    </lineage>
</organism>
<keyword evidence="3" id="KW-1185">Reference proteome</keyword>
<dbReference type="AlphaFoldDB" id="A0A834IWC7"/>
<evidence type="ECO:0000256" key="1">
    <source>
        <dbReference type="SAM" id="MobiDB-lite"/>
    </source>
</evidence>
<dbReference type="EMBL" id="JACSEA010000025">
    <property type="protein sequence ID" value="KAF7378576.1"/>
    <property type="molecule type" value="Genomic_DNA"/>
</dbReference>
<comment type="caution">
    <text evidence="2">The sequence shown here is derived from an EMBL/GenBank/DDBJ whole genome shotgun (WGS) entry which is preliminary data.</text>
</comment>
<accession>A0A834IWC7</accession>
<gene>
    <name evidence="2" type="ORF">HZH66_015363</name>
</gene>
<sequence>MTDFRSDDIDQHEPTNVYHEKTWSIYLHVEHVIVRSLLPILSSWLRAWLNKEEKKKKKKMMMMMMMMKKKEKKKEKKIKVKKEKKKKTAAAEEEEEEEEESRLKSKRPKEKRSLTVLFCHSQNAFLGFRESFVPCISGCTGQCTTPTTWACTSYVVYLSDNITEKQQQSTPRQIPYDPRTRFLTMD</sequence>
<dbReference type="Proteomes" id="UP000614350">
    <property type="component" value="Unassembled WGS sequence"/>
</dbReference>
<feature type="compositionally biased region" description="Basic residues" evidence="1">
    <location>
        <begin position="68"/>
        <end position="88"/>
    </location>
</feature>
<feature type="compositionally biased region" description="Acidic residues" evidence="1">
    <location>
        <begin position="91"/>
        <end position="100"/>
    </location>
</feature>
<name>A0A834IWC7_VESVU</name>
<evidence type="ECO:0000313" key="3">
    <source>
        <dbReference type="Proteomes" id="UP000614350"/>
    </source>
</evidence>
<reference evidence="2" key="1">
    <citation type="journal article" date="2020" name="G3 (Bethesda)">
        <title>High-Quality Assemblies for Three Invasive Social Wasps from the &lt;i&gt;Vespula&lt;/i&gt; Genus.</title>
        <authorList>
            <person name="Harrop T.W.R."/>
            <person name="Guhlin J."/>
            <person name="McLaughlin G.M."/>
            <person name="Permina E."/>
            <person name="Stockwell P."/>
            <person name="Gilligan J."/>
            <person name="Le Lec M.F."/>
            <person name="Gruber M.A.M."/>
            <person name="Quinn O."/>
            <person name="Lovegrove M."/>
            <person name="Duncan E.J."/>
            <person name="Remnant E.J."/>
            <person name="Van Eeckhoven J."/>
            <person name="Graham B."/>
            <person name="Knapp R.A."/>
            <person name="Langford K.W."/>
            <person name="Kronenberg Z."/>
            <person name="Press M.O."/>
            <person name="Eacker S.M."/>
            <person name="Wilson-Rankin E.E."/>
            <person name="Purcell J."/>
            <person name="Lester P.J."/>
            <person name="Dearden P.K."/>
        </authorList>
    </citation>
    <scope>NUCLEOTIDE SEQUENCE</scope>
    <source>
        <strain evidence="2">Marl-1</strain>
    </source>
</reference>